<evidence type="ECO:0000256" key="2">
    <source>
        <dbReference type="ARBA" id="ARBA00023136"/>
    </source>
</evidence>
<organism evidence="5 6">
    <name type="scientific">Citrobacter koseri</name>
    <name type="common">Citrobacter diversus</name>
    <dbReference type="NCBI Taxonomy" id="545"/>
    <lineage>
        <taxon>Bacteria</taxon>
        <taxon>Pseudomonadati</taxon>
        <taxon>Pseudomonadota</taxon>
        <taxon>Gammaproteobacteria</taxon>
        <taxon>Enterobacterales</taxon>
        <taxon>Enterobacteriaceae</taxon>
        <taxon>Citrobacter</taxon>
    </lineage>
</organism>
<keyword evidence="5" id="KW-0675">Receptor</keyword>
<protein>
    <submittedName>
        <fullName evidence="5">TonB-dependent copper receptor</fullName>
    </submittedName>
</protein>
<evidence type="ECO:0000256" key="3">
    <source>
        <dbReference type="ARBA" id="ARBA00023237"/>
    </source>
</evidence>
<dbReference type="InterPro" id="IPR000531">
    <property type="entry name" value="Beta-barrel_TonB"/>
</dbReference>
<keyword evidence="3" id="KW-0998">Cell outer membrane</keyword>
<dbReference type="InterPro" id="IPR036942">
    <property type="entry name" value="Beta-barrel_TonB_sf"/>
</dbReference>
<evidence type="ECO:0000313" key="5">
    <source>
        <dbReference type="EMBL" id="SQB20541.1"/>
    </source>
</evidence>
<dbReference type="GO" id="GO:0009279">
    <property type="term" value="C:cell outer membrane"/>
    <property type="evidence" value="ECO:0007669"/>
    <property type="project" value="UniProtKB-SubCell"/>
</dbReference>
<name>A0A2X2V4F8_CITKO</name>
<proteinExistence type="predicted"/>
<dbReference type="Gene3D" id="2.40.170.20">
    <property type="entry name" value="TonB-dependent receptor, beta-barrel domain"/>
    <property type="match status" value="1"/>
</dbReference>
<dbReference type="EMBL" id="UAVY01000001">
    <property type="protein sequence ID" value="SQB20541.1"/>
    <property type="molecule type" value="Genomic_DNA"/>
</dbReference>
<gene>
    <name evidence="5" type="ORF">NCTC10786_00015</name>
</gene>
<accession>A0A2X2V4F8</accession>
<dbReference type="SUPFAM" id="SSF56935">
    <property type="entry name" value="Porins"/>
    <property type="match status" value="1"/>
</dbReference>
<evidence type="ECO:0000259" key="4">
    <source>
        <dbReference type="Pfam" id="PF00593"/>
    </source>
</evidence>
<evidence type="ECO:0000256" key="1">
    <source>
        <dbReference type="ARBA" id="ARBA00004442"/>
    </source>
</evidence>
<keyword evidence="2" id="KW-0472">Membrane</keyword>
<feature type="domain" description="TonB-dependent receptor-like beta-barrel" evidence="4">
    <location>
        <begin position="1"/>
        <end position="77"/>
    </location>
</feature>
<dbReference type="AlphaFoldDB" id="A0A2X2V4F8"/>
<dbReference type="Pfam" id="PF00593">
    <property type="entry name" value="TonB_dep_Rec_b-barrel"/>
    <property type="match status" value="1"/>
</dbReference>
<dbReference type="Proteomes" id="UP000251584">
    <property type="component" value="Unassembled WGS sequence"/>
</dbReference>
<comment type="subcellular location">
    <subcellularLocation>
        <location evidence="1">Cell outer membrane</location>
    </subcellularLocation>
</comment>
<sequence length="83" mass="9477">MFYAGIGYTERFPDYWEFFSPTYGPGGSADVFDNVKTEKTTQLDIGAQYTGKRLNGWVSAYIGRVNDFILFRYDPHPSPYKSG</sequence>
<reference evidence="5 6" key="1">
    <citation type="submission" date="2018-06" db="EMBL/GenBank/DDBJ databases">
        <authorList>
            <consortium name="Pathogen Informatics"/>
            <person name="Doyle S."/>
        </authorList>
    </citation>
    <scope>NUCLEOTIDE SEQUENCE [LARGE SCALE GENOMIC DNA]</scope>
    <source>
        <strain evidence="5 6">NCTC10786</strain>
    </source>
</reference>
<evidence type="ECO:0000313" key="6">
    <source>
        <dbReference type="Proteomes" id="UP000251584"/>
    </source>
</evidence>